<reference evidence="9" key="1">
    <citation type="submission" date="2015-07" db="EMBL/GenBank/DDBJ databases">
        <title>Transcriptome Assembly of Anthurium amnicola.</title>
        <authorList>
            <person name="Suzuki J."/>
        </authorList>
    </citation>
    <scope>NUCLEOTIDE SEQUENCE</scope>
</reference>
<dbReference type="PANTHER" id="PTHR42894:SF1">
    <property type="entry name" value="N-(5'-PHOSPHORIBOSYL)ANTHRANILATE ISOMERASE"/>
    <property type="match status" value="1"/>
</dbReference>
<dbReference type="EC" id="5.3.1.24" evidence="3"/>
<comment type="similarity">
    <text evidence="2">Belongs to the TrpF family.</text>
</comment>
<gene>
    <name evidence="9" type="primary">trpF_5</name>
    <name evidence="9" type="ORF">g.117225</name>
</gene>
<evidence type="ECO:0000256" key="1">
    <source>
        <dbReference type="ARBA" id="ARBA00004664"/>
    </source>
</evidence>
<dbReference type="GO" id="GO:0000162">
    <property type="term" value="P:L-tryptophan biosynthetic process"/>
    <property type="evidence" value="ECO:0007669"/>
    <property type="project" value="UniProtKB-UniPathway"/>
</dbReference>
<dbReference type="SUPFAM" id="SSF51366">
    <property type="entry name" value="Ribulose-phoshate binding barrel"/>
    <property type="match status" value="1"/>
</dbReference>
<evidence type="ECO:0000256" key="3">
    <source>
        <dbReference type="ARBA" id="ARBA00012572"/>
    </source>
</evidence>
<organism evidence="9">
    <name type="scientific">Anthurium amnicola</name>
    <dbReference type="NCBI Taxonomy" id="1678845"/>
    <lineage>
        <taxon>Eukaryota</taxon>
        <taxon>Viridiplantae</taxon>
        <taxon>Streptophyta</taxon>
        <taxon>Embryophyta</taxon>
        <taxon>Tracheophyta</taxon>
        <taxon>Spermatophyta</taxon>
        <taxon>Magnoliopsida</taxon>
        <taxon>Liliopsida</taxon>
        <taxon>Araceae</taxon>
        <taxon>Pothoideae</taxon>
        <taxon>Potheae</taxon>
        <taxon>Anthurium</taxon>
    </lineage>
</organism>
<dbReference type="InterPro" id="IPR013785">
    <property type="entry name" value="Aldolase_TIM"/>
</dbReference>
<name>A0A1D1Y152_9ARAE</name>
<dbReference type="InterPro" id="IPR011060">
    <property type="entry name" value="RibuloseP-bd_barrel"/>
</dbReference>
<evidence type="ECO:0000256" key="7">
    <source>
        <dbReference type="ARBA" id="ARBA00023235"/>
    </source>
</evidence>
<comment type="pathway">
    <text evidence="1">Amino-acid biosynthesis; L-tryptophan biosynthesis; L-tryptophan from chorismate: step 3/5.</text>
</comment>
<evidence type="ECO:0000256" key="2">
    <source>
        <dbReference type="ARBA" id="ARBA00007571"/>
    </source>
</evidence>
<protein>
    <recommendedName>
        <fullName evidence="3">phosphoribosylanthranilate isomerase</fullName>
        <ecNumber evidence="3">5.3.1.24</ecNumber>
    </recommendedName>
</protein>
<evidence type="ECO:0000259" key="8">
    <source>
        <dbReference type="Pfam" id="PF00697"/>
    </source>
</evidence>
<dbReference type="EMBL" id="GDJX01019587">
    <property type="protein sequence ID" value="JAT48349.1"/>
    <property type="molecule type" value="Transcribed_RNA"/>
</dbReference>
<dbReference type="Pfam" id="PF00697">
    <property type="entry name" value="PRAI"/>
    <property type="match status" value="1"/>
</dbReference>
<keyword evidence="5" id="KW-0822">Tryptophan biosynthesis</keyword>
<evidence type="ECO:0000256" key="5">
    <source>
        <dbReference type="ARBA" id="ARBA00022822"/>
    </source>
</evidence>
<keyword evidence="7 9" id="KW-0413">Isomerase</keyword>
<dbReference type="PANTHER" id="PTHR42894">
    <property type="entry name" value="N-(5'-PHOSPHORIBOSYL)ANTHRANILATE ISOMERASE"/>
    <property type="match status" value="1"/>
</dbReference>
<dbReference type="InterPro" id="IPR001240">
    <property type="entry name" value="PRAI_dom"/>
</dbReference>
<dbReference type="FunFam" id="3.20.20.70:FF:000075">
    <property type="entry name" value="Tryptophan biosynthesis protein TRP1"/>
    <property type="match status" value="1"/>
</dbReference>
<evidence type="ECO:0000313" key="9">
    <source>
        <dbReference type="EMBL" id="JAT48349.1"/>
    </source>
</evidence>
<dbReference type="UniPathway" id="UPA00035">
    <property type="reaction ID" value="UER00042"/>
</dbReference>
<feature type="domain" description="N-(5'phosphoribosyl) anthranilate isomerase (PRAI)" evidence="8">
    <location>
        <begin position="62"/>
        <end position="256"/>
    </location>
</feature>
<keyword evidence="6" id="KW-0057">Aromatic amino acid biosynthesis</keyword>
<dbReference type="AlphaFoldDB" id="A0A1D1Y152"/>
<evidence type="ECO:0000256" key="4">
    <source>
        <dbReference type="ARBA" id="ARBA00022605"/>
    </source>
</evidence>
<dbReference type="InterPro" id="IPR044643">
    <property type="entry name" value="TrpF_fam"/>
</dbReference>
<proteinExistence type="inferred from homology"/>
<dbReference type="Gene3D" id="3.20.20.70">
    <property type="entry name" value="Aldolase class I"/>
    <property type="match status" value="1"/>
</dbReference>
<dbReference type="HAMAP" id="MF_00135">
    <property type="entry name" value="PRAI"/>
    <property type="match status" value="1"/>
</dbReference>
<sequence length="264" mass="28655">MMSSAMTSAPSQPRLSHRNYFHAKKQGLLARDTFHVRRAAANWASHGIRCAAKEDFIKDITVKMCGIMSAQDATIAAKAGASLIGMILWPKSKRSVSQSEAKEISRAARDNGAEPVGVFVDDDLDTILRVAESSELHGDGSRAALPLLLQRKRIIYVLHADDEGRLLNHITKEESSLVDWLLVDSAKGGSGKGFDWQRFKLPSISSKRGWLLAGGLGPKNVYEAIAALKPDGVDVSSGICASDGLQKDPGKIFSFMHSINLFKP</sequence>
<evidence type="ECO:0000256" key="6">
    <source>
        <dbReference type="ARBA" id="ARBA00023141"/>
    </source>
</evidence>
<keyword evidence="4" id="KW-0028">Amino-acid biosynthesis</keyword>
<accession>A0A1D1Y152</accession>
<dbReference type="GO" id="GO:0004640">
    <property type="term" value="F:phosphoribosylanthranilate isomerase activity"/>
    <property type="evidence" value="ECO:0007669"/>
    <property type="project" value="UniProtKB-EC"/>
</dbReference>
<dbReference type="CDD" id="cd00405">
    <property type="entry name" value="PRAI"/>
    <property type="match status" value="1"/>
</dbReference>